<reference evidence="2 3" key="1">
    <citation type="submission" date="2018-04" db="EMBL/GenBank/DDBJ databases">
        <title>Complete genome uncultured novel isolate.</title>
        <authorList>
            <person name="Merlino G."/>
        </authorList>
    </citation>
    <scope>NUCLEOTIDE SEQUENCE [LARGE SCALE GENOMIC DNA]</scope>
    <source>
        <strain evidence="3">R1DC9</strain>
    </source>
</reference>
<dbReference type="InterPro" id="IPR010281">
    <property type="entry name" value="DUF885"/>
</dbReference>
<evidence type="ECO:0000256" key="1">
    <source>
        <dbReference type="SAM" id="SignalP"/>
    </source>
</evidence>
<keyword evidence="1" id="KW-0732">Signal</keyword>
<accession>A0A4D7JKR9</accession>
<organism evidence="2 3">
    <name type="scientific">Mangrovivirga cuniculi</name>
    <dbReference type="NCBI Taxonomy" id="2715131"/>
    <lineage>
        <taxon>Bacteria</taxon>
        <taxon>Pseudomonadati</taxon>
        <taxon>Bacteroidota</taxon>
        <taxon>Cytophagia</taxon>
        <taxon>Cytophagales</taxon>
        <taxon>Mangrovivirgaceae</taxon>
        <taxon>Mangrovivirga</taxon>
    </lineage>
</organism>
<dbReference type="Pfam" id="PF05960">
    <property type="entry name" value="DUF885"/>
    <property type="match status" value="1"/>
</dbReference>
<dbReference type="KEGG" id="fpf:DCC35_16290"/>
<dbReference type="PANTHER" id="PTHR33361:SF16">
    <property type="entry name" value="DUF885 DOMAIN-CONTAINING PROTEIN"/>
    <property type="match status" value="1"/>
</dbReference>
<proteinExistence type="predicted"/>
<dbReference type="Proteomes" id="UP000298616">
    <property type="component" value="Chromosome"/>
</dbReference>
<evidence type="ECO:0000313" key="3">
    <source>
        <dbReference type="Proteomes" id="UP000298616"/>
    </source>
</evidence>
<dbReference type="RefSeq" id="WP_137091786.1">
    <property type="nucleotide sequence ID" value="NZ_CP028923.1"/>
</dbReference>
<gene>
    <name evidence="2" type="ORF">DCC35_16290</name>
</gene>
<keyword evidence="3" id="KW-1185">Reference proteome</keyword>
<evidence type="ECO:0000313" key="2">
    <source>
        <dbReference type="EMBL" id="QCK16191.1"/>
    </source>
</evidence>
<dbReference type="OrthoDB" id="9760040at2"/>
<dbReference type="AlphaFoldDB" id="A0A4D7JKR9"/>
<protein>
    <submittedName>
        <fullName evidence="2">DUF885 domain-containing protein</fullName>
    </submittedName>
</protein>
<dbReference type="PROSITE" id="PS51257">
    <property type="entry name" value="PROKAR_LIPOPROTEIN"/>
    <property type="match status" value="1"/>
</dbReference>
<feature type="chain" id="PRO_5020803867" evidence="1">
    <location>
        <begin position="24"/>
        <end position="620"/>
    </location>
</feature>
<dbReference type="PANTHER" id="PTHR33361">
    <property type="entry name" value="GLR0591 PROTEIN"/>
    <property type="match status" value="1"/>
</dbReference>
<dbReference type="EMBL" id="CP028923">
    <property type="protein sequence ID" value="QCK16191.1"/>
    <property type="molecule type" value="Genomic_DNA"/>
</dbReference>
<name>A0A4D7JKR9_9BACT</name>
<feature type="signal peptide" evidence="1">
    <location>
        <begin position="1"/>
        <end position="23"/>
    </location>
</feature>
<sequence>MKLFNYGLIVSLFALLLTSCGNEKDTSEAPTYTEADIKAESQKANHFFDSVFDASVDRSPMYQSYLGIKKDYGKWDDISDENAKKELEIAKKELQYLKDSINPEALDKQTRISYELFKEDRKNEIEDFKWRFHNYPVNQMFGLHSQVPAMLINIHQVTDSSDAAAYISRLKGIKPLFDQLIENLRMREDKGIIPPKFVFDHVIDGSENIIKGAPFTNGEPSTLLADFTKKIDALGLPEEVRNNFINQAREELLNSVQPAYTSLLSFLKAQEERANTMDGIWKWPGGDKYYNVALNRTTTTDLTAEEIHQIGLDEVQRIHGEMREIMKEVGFEGSLQEFFTFLKTDDQFFYPNTDAGKEDYMDSAKSIIDNMESRLDELFITTPKARIQVKRVEKFRENSAGKAFYQSPAPDGSRPGTYYANLADSRNMPKYEMEALAYHEGIPGHHMDRTIAQELTGIPKFRKFGGYTAYIEGWGLYSEFIPKEMGLYENPYSDYGRLAMELWRACRLVVDTGIHSKKWTREEGIDYYLTNTSGSERECVRMVERHIVMPSQATAYKIGMLEILKLRQKAVDELGDKFDIREFHEVVLTSGAVPLNVLGDLVNEYIEETKNETSAENSEV</sequence>